<keyword evidence="4" id="KW-1185">Reference proteome</keyword>
<proteinExistence type="predicted"/>
<dbReference type="Proteomes" id="UP001501294">
    <property type="component" value="Unassembled WGS sequence"/>
</dbReference>
<gene>
    <name evidence="3" type="ORF">GCM10023150_17480</name>
</gene>
<organism evidence="3 4">
    <name type="scientific">Kangiella taiwanensis</name>
    <dbReference type="NCBI Taxonomy" id="1079179"/>
    <lineage>
        <taxon>Bacteria</taxon>
        <taxon>Pseudomonadati</taxon>
        <taxon>Pseudomonadota</taxon>
        <taxon>Gammaproteobacteria</taxon>
        <taxon>Kangiellales</taxon>
        <taxon>Kangiellaceae</taxon>
        <taxon>Kangiella</taxon>
    </lineage>
</organism>
<evidence type="ECO:0000313" key="3">
    <source>
        <dbReference type="EMBL" id="GAA4351062.1"/>
    </source>
</evidence>
<dbReference type="Gene3D" id="3.40.50.10610">
    <property type="entry name" value="ABC-type transport auxiliary lipoprotein component"/>
    <property type="match status" value="1"/>
</dbReference>
<dbReference type="RefSeq" id="WP_223578695.1">
    <property type="nucleotide sequence ID" value="NZ_BAABFU010000002.1"/>
</dbReference>
<dbReference type="Pfam" id="PF03886">
    <property type="entry name" value="ABC_trans_aux"/>
    <property type="match status" value="1"/>
</dbReference>
<dbReference type="SUPFAM" id="SSF159594">
    <property type="entry name" value="XCC0632-like"/>
    <property type="match status" value="1"/>
</dbReference>
<dbReference type="InterPro" id="IPR005586">
    <property type="entry name" value="ABC_trans_aux"/>
</dbReference>
<evidence type="ECO:0000256" key="1">
    <source>
        <dbReference type="SAM" id="SignalP"/>
    </source>
</evidence>
<feature type="chain" id="PRO_5045745987" evidence="1">
    <location>
        <begin position="19"/>
        <end position="191"/>
    </location>
</feature>
<sequence>MNYRLITLLAMTALLVNACSTRSPNSNFYLLENELNDVERTETVRVGLGPVSVADYLQKPQIAIRTNTSQIVFSEFDRWASDLRGLIITSLQHDLSNELNSNNVFEYPWRKSDQIDYAIQLDIKRFDASFEDSSAYLEAKMVLSSKSGQSMARSFALSENFTGGTYAAVVSAERRLLARLAQQMAQIIQQQ</sequence>
<evidence type="ECO:0000313" key="4">
    <source>
        <dbReference type="Proteomes" id="UP001501294"/>
    </source>
</evidence>
<feature type="signal peptide" evidence="1">
    <location>
        <begin position="1"/>
        <end position="18"/>
    </location>
</feature>
<keyword evidence="1" id="KW-0732">Signal</keyword>
<comment type="caution">
    <text evidence="3">The sequence shown here is derived from an EMBL/GenBank/DDBJ whole genome shotgun (WGS) entry which is preliminary data.</text>
</comment>
<feature type="domain" description="ABC-type transport auxiliary lipoprotein component" evidence="2">
    <location>
        <begin position="40"/>
        <end position="185"/>
    </location>
</feature>
<evidence type="ECO:0000259" key="2">
    <source>
        <dbReference type="Pfam" id="PF03886"/>
    </source>
</evidence>
<name>A0ABP8I4L6_9GAMM</name>
<reference evidence="4" key="1">
    <citation type="journal article" date="2019" name="Int. J. Syst. Evol. Microbiol.">
        <title>The Global Catalogue of Microorganisms (GCM) 10K type strain sequencing project: providing services to taxonomists for standard genome sequencing and annotation.</title>
        <authorList>
            <consortium name="The Broad Institute Genomics Platform"/>
            <consortium name="The Broad Institute Genome Sequencing Center for Infectious Disease"/>
            <person name="Wu L."/>
            <person name="Ma J."/>
        </authorList>
    </citation>
    <scope>NUCLEOTIDE SEQUENCE [LARGE SCALE GENOMIC DNA]</scope>
    <source>
        <strain evidence="4">JCM 17727</strain>
    </source>
</reference>
<dbReference type="EMBL" id="BAABFU010000002">
    <property type="protein sequence ID" value="GAA4351062.1"/>
    <property type="molecule type" value="Genomic_DNA"/>
</dbReference>
<accession>A0ABP8I4L6</accession>
<protein>
    <submittedName>
        <fullName evidence="3">PqiC family protein</fullName>
    </submittedName>
</protein>